<dbReference type="SUPFAM" id="SSF54001">
    <property type="entry name" value="Cysteine proteinases"/>
    <property type="match status" value="1"/>
</dbReference>
<keyword evidence="2" id="KW-0472">Membrane</keyword>
<reference evidence="5" key="1">
    <citation type="submission" date="2013-10" db="EMBL/GenBank/DDBJ databases">
        <authorList>
            <person name="Schartl M."/>
            <person name="Warren W."/>
        </authorList>
    </citation>
    <scope>NUCLEOTIDE SEQUENCE [LARGE SCALE GENOMIC DNA]</scope>
    <source>
        <strain evidence="5">female</strain>
    </source>
</reference>
<dbReference type="GO" id="GO:0006508">
    <property type="term" value="P:proteolysis"/>
    <property type="evidence" value="ECO:0007669"/>
    <property type="project" value="UniProtKB-KW"/>
</dbReference>
<proteinExistence type="inferred from homology"/>
<dbReference type="EMBL" id="AYCK01009826">
    <property type="status" value="NOT_ANNOTATED_CDS"/>
    <property type="molecule type" value="Genomic_DNA"/>
</dbReference>
<keyword evidence="2" id="KW-0812">Transmembrane</keyword>
<dbReference type="STRING" id="48698.ENSPFOP00000027874"/>
<keyword evidence="2" id="KW-1133">Transmembrane helix</keyword>
<dbReference type="GeneTree" id="ENSGT00940000173629"/>
<dbReference type="GO" id="GO:0016579">
    <property type="term" value="P:protein deubiquitination"/>
    <property type="evidence" value="ECO:0007669"/>
    <property type="project" value="InterPro"/>
</dbReference>
<evidence type="ECO:0000256" key="2">
    <source>
        <dbReference type="SAM" id="Phobius"/>
    </source>
</evidence>
<dbReference type="InterPro" id="IPR050164">
    <property type="entry name" value="Peptidase_C19"/>
</dbReference>
<dbReference type="AlphaFoldDB" id="A0A096M8Y3"/>
<dbReference type="Proteomes" id="UP000028760">
    <property type="component" value="Unassembled WGS sequence"/>
</dbReference>
<dbReference type="InterPro" id="IPR038765">
    <property type="entry name" value="Papain-like_cys_pep_sf"/>
</dbReference>
<dbReference type="eggNOG" id="KOG1864">
    <property type="taxonomic scope" value="Eukaryota"/>
</dbReference>
<dbReference type="PROSITE" id="PS50235">
    <property type="entry name" value="USP_3"/>
    <property type="match status" value="1"/>
</dbReference>
<comment type="similarity">
    <text evidence="1">Belongs to the peptidase C19 family.</text>
</comment>
<sequence>MKYYGLRNQGATCYLNSILQALFMTREFREAVKSCSKHHKDDINVQLNTLFESLKKKTSETTEVTKTLRIEKVYEQQDAGQYLEKILSDVSDEASKVFKGELIHRTVCDQCGSHTDDEVPFFFLSLPLMDSSNGNYSVEDGIQAFLKDVEFCGEDQMYCDKCKYKRDTTIKYELKRHPEVLILLLKRFEYNYHRMSYSKDSRAVDVCYTINLPENQTYELYALVEHFGSLTGGHYTATIKPEDEDRWYKFNDSSVTLVGNQTSQEKFERSQSSHLLFYRKRNTKEEDKGTKVEEDQRILIDNDKSENDNTGKITSDCDKNHNCFYSSSLAMLLFVFAVLSMKALVFGLFFLSVFAFLFWKKANFGNVLRKTKGCPFILINKISLLLFRIRGAARNLGHPEKKSSWAPTPAQLV</sequence>
<evidence type="ECO:0000259" key="3">
    <source>
        <dbReference type="PROSITE" id="PS50235"/>
    </source>
</evidence>
<dbReference type="Ensembl" id="ENSPFOT00000027641.1">
    <property type="protein sequence ID" value="ENSPFOP00000027874.1"/>
    <property type="gene ID" value="ENSPFOG00000024354.1"/>
</dbReference>
<keyword evidence="5" id="KW-1185">Reference proteome</keyword>
<dbReference type="PANTHER" id="PTHR24006">
    <property type="entry name" value="UBIQUITIN CARBOXYL-TERMINAL HYDROLASE"/>
    <property type="match status" value="1"/>
</dbReference>
<name>A0A096M8Y3_POEFO</name>
<organism evidence="4 5">
    <name type="scientific">Poecilia formosa</name>
    <name type="common">Amazon molly</name>
    <name type="synonym">Limia formosa</name>
    <dbReference type="NCBI Taxonomy" id="48698"/>
    <lineage>
        <taxon>Eukaryota</taxon>
        <taxon>Metazoa</taxon>
        <taxon>Chordata</taxon>
        <taxon>Craniata</taxon>
        <taxon>Vertebrata</taxon>
        <taxon>Euteleostomi</taxon>
        <taxon>Actinopterygii</taxon>
        <taxon>Neopterygii</taxon>
        <taxon>Teleostei</taxon>
        <taxon>Neoteleostei</taxon>
        <taxon>Acanthomorphata</taxon>
        <taxon>Ovalentaria</taxon>
        <taxon>Atherinomorphae</taxon>
        <taxon>Cyprinodontiformes</taxon>
        <taxon>Poeciliidae</taxon>
        <taxon>Poeciliinae</taxon>
        <taxon>Poecilia</taxon>
    </lineage>
</organism>
<dbReference type="GO" id="GO:0005829">
    <property type="term" value="C:cytosol"/>
    <property type="evidence" value="ECO:0007669"/>
    <property type="project" value="TreeGrafter"/>
</dbReference>
<dbReference type="EC" id="3.4.19.12" evidence="1"/>
<dbReference type="InterPro" id="IPR018200">
    <property type="entry name" value="USP_CS"/>
</dbReference>
<keyword evidence="1" id="KW-0645">Protease</keyword>
<dbReference type="Gene3D" id="3.90.70.10">
    <property type="entry name" value="Cysteine proteinases"/>
    <property type="match status" value="1"/>
</dbReference>
<dbReference type="GO" id="GO:0004843">
    <property type="term" value="F:cysteine-type deubiquitinase activity"/>
    <property type="evidence" value="ECO:0007669"/>
    <property type="project" value="UniProtKB-UniRule"/>
</dbReference>
<dbReference type="PROSITE" id="PS00973">
    <property type="entry name" value="USP_2"/>
    <property type="match status" value="1"/>
</dbReference>
<comment type="catalytic activity">
    <reaction evidence="1">
        <text>Thiol-dependent hydrolysis of ester, thioester, amide, peptide and isopeptide bonds formed by the C-terminal Gly of ubiquitin (a 76-residue protein attached to proteins as an intracellular targeting signal).</text>
        <dbReference type="EC" id="3.4.19.12"/>
    </reaction>
</comment>
<evidence type="ECO:0000313" key="5">
    <source>
        <dbReference type="Proteomes" id="UP000028760"/>
    </source>
</evidence>
<reference evidence="4" key="2">
    <citation type="submission" date="2025-08" db="UniProtKB">
        <authorList>
            <consortium name="Ensembl"/>
        </authorList>
    </citation>
    <scope>IDENTIFICATION</scope>
</reference>
<feature type="domain" description="USP" evidence="3">
    <location>
        <begin position="4"/>
        <end position="281"/>
    </location>
</feature>
<protein>
    <recommendedName>
        <fullName evidence="1">Ubiquitin carboxyl-terminal hydrolase</fullName>
        <ecNumber evidence="1">3.4.19.12</ecNumber>
    </recommendedName>
</protein>
<evidence type="ECO:0000256" key="1">
    <source>
        <dbReference type="RuleBase" id="RU366025"/>
    </source>
</evidence>
<dbReference type="CDD" id="cd02257">
    <property type="entry name" value="Peptidase_C19"/>
    <property type="match status" value="1"/>
</dbReference>
<accession>A0A096M8Y3</accession>
<dbReference type="InterPro" id="IPR028889">
    <property type="entry name" value="USP"/>
</dbReference>
<keyword evidence="1" id="KW-0788">Thiol protease</keyword>
<evidence type="ECO:0000313" key="4">
    <source>
        <dbReference type="Ensembl" id="ENSPFOP00000027874.1"/>
    </source>
</evidence>
<reference evidence="4" key="3">
    <citation type="submission" date="2025-09" db="UniProtKB">
        <authorList>
            <consortium name="Ensembl"/>
        </authorList>
    </citation>
    <scope>IDENTIFICATION</scope>
</reference>
<keyword evidence="1" id="KW-0833">Ubl conjugation pathway</keyword>
<dbReference type="Pfam" id="PF00443">
    <property type="entry name" value="UCH"/>
    <property type="match status" value="1"/>
</dbReference>
<dbReference type="InterPro" id="IPR001394">
    <property type="entry name" value="Peptidase_C19_UCH"/>
</dbReference>
<dbReference type="PROSITE" id="PS00972">
    <property type="entry name" value="USP_1"/>
    <property type="match status" value="1"/>
</dbReference>
<keyword evidence="1" id="KW-0378">Hydrolase</keyword>
<dbReference type="PANTHER" id="PTHR24006:SF899">
    <property type="entry name" value="UBIQUITIN CARBOXYL-TERMINAL HYDROLASE"/>
    <property type="match status" value="1"/>
</dbReference>
<feature type="transmembrane region" description="Helical" evidence="2">
    <location>
        <begin position="329"/>
        <end position="359"/>
    </location>
</feature>
<dbReference type="GO" id="GO:0005634">
    <property type="term" value="C:nucleus"/>
    <property type="evidence" value="ECO:0007669"/>
    <property type="project" value="TreeGrafter"/>
</dbReference>